<keyword evidence="2" id="KW-1185">Reference proteome</keyword>
<comment type="caution">
    <text evidence="1">The sequence shown here is derived from an EMBL/GenBank/DDBJ whole genome shotgun (WGS) entry which is preliminary data.</text>
</comment>
<protein>
    <recommendedName>
        <fullName evidence="3">Phage tail protein</fullName>
    </recommendedName>
</protein>
<dbReference type="EMBL" id="JBHSML010000032">
    <property type="protein sequence ID" value="MFC5519148.1"/>
    <property type="molecule type" value="Genomic_DNA"/>
</dbReference>
<reference evidence="2" key="1">
    <citation type="journal article" date="2019" name="Int. J. Syst. Evol. Microbiol.">
        <title>The Global Catalogue of Microorganisms (GCM) 10K type strain sequencing project: providing services to taxonomists for standard genome sequencing and annotation.</title>
        <authorList>
            <consortium name="The Broad Institute Genomics Platform"/>
            <consortium name="The Broad Institute Genome Sequencing Center for Infectious Disease"/>
            <person name="Wu L."/>
            <person name="Ma J."/>
        </authorList>
    </citation>
    <scope>NUCLEOTIDE SEQUENCE [LARGE SCALE GENOMIC DNA]</scope>
    <source>
        <strain evidence="2">KACC 12633</strain>
    </source>
</reference>
<proteinExistence type="predicted"/>
<organism evidence="1 2">
    <name type="scientific">Kaistia terrae</name>
    <dbReference type="NCBI Taxonomy" id="537017"/>
    <lineage>
        <taxon>Bacteria</taxon>
        <taxon>Pseudomonadati</taxon>
        <taxon>Pseudomonadota</taxon>
        <taxon>Alphaproteobacteria</taxon>
        <taxon>Hyphomicrobiales</taxon>
        <taxon>Kaistiaceae</taxon>
        <taxon>Kaistia</taxon>
    </lineage>
</organism>
<evidence type="ECO:0000313" key="2">
    <source>
        <dbReference type="Proteomes" id="UP001596150"/>
    </source>
</evidence>
<dbReference type="Proteomes" id="UP001596150">
    <property type="component" value="Unassembled WGS sequence"/>
</dbReference>
<evidence type="ECO:0008006" key="3">
    <source>
        <dbReference type="Google" id="ProtNLM"/>
    </source>
</evidence>
<sequence length="133" mass="14916">MKLANLKIDSAKLEQGAWVGDIPALGNIRLHVRGLGNDDYRRRQSELVAAIPRHLRKEPAEQDKLTNTLIVETLLLGWEHVEDDKDKPLPFTRENALLILADPDMRAFNDGVIWAASTVAERRKADLDLDAGN</sequence>
<name>A0ABW0Q3A8_9HYPH</name>
<accession>A0ABW0Q3A8</accession>
<dbReference type="RefSeq" id="WP_266346125.1">
    <property type="nucleotide sequence ID" value="NZ_JAPKNH010000013.1"/>
</dbReference>
<evidence type="ECO:0000313" key="1">
    <source>
        <dbReference type="EMBL" id="MFC5519148.1"/>
    </source>
</evidence>
<gene>
    <name evidence="1" type="ORF">ACFPP9_25510</name>
</gene>